<dbReference type="RefSeq" id="WP_087158685.1">
    <property type="nucleotide sequence ID" value="NZ_CALVGX010000001.1"/>
</dbReference>
<dbReference type="PROSITE" id="PS51186">
    <property type="entry name" value="GNAT"/>
    <property type="match status" value="1"/>
</dbReference>
<dbReference type="AlphaFoldDB" id="A0A1Y4LUP7"/>
<name>A0A1Y4LUP7_9FIRM</name>
<dbReference type="Proteomes" id="UP000195447">
    <property type="component" value="Unassembled WGS sequence"/>
</dbReference>
<keyword evidence="2" id="KW-0808">Transferase</keyword>
<gene>
    <name evidence="2" type="ORF">B5F14_06250</name>
</gene>
<reference evidence="3" key="1">
    <citation type="submission" date="2017-04" db="EMBL/GenBank/DDBJ databases">
        <title>Function of individual gut microbiota members based on whole genome sequencing of pure cultures obtained from chicken caecum.</title>
        <authorList>
            <person name="Medvecky M."/>
            <person name="Cejkova D."/>
            <person name="Polansky O."/>
            <person name="Karasova D."/>
            <person name="Kubasova T."/>
            <person name="Cizek A."/>
            <person name="Rychlik I."/>
        </authorList>
    </citation>
    <scope>NUCLEOTIDE SEQUENCE [LARGE SCALE GENOMIC DNA]</scope>
    <source>
        <strain evidence="3">An178</strain>
    </source>
</reference>
<dbReference type="InterPro" id="IPR016181">
    <property type="entry name" value="Acyl_CoA_acyltransferase"/>
</dbReference>
<proteinExistence type="predicted"/>
<evidence type="ECO:0000313" key="3">
    <source>
        <dbReference type="Proteomes" id="UP000195447"/>
    </source>
</evidence>
<dbReference type="Gene3D" id="3.40.630.30">
    <property type="match status" value="1"/>
</dbReference>
<dbReference type="GO" id="GO:0016747">
    <property type="term" value="F:acyltransferase activity, transferring groups other than amino-acyl groups"/>
    <property type="evidence" value="ECO:0007669"/>
    <property type="project" value="InterPro"/>
</dbReference>
<keyword evidence="3" id="KW-1185">Reference proteome</keyword>
<evidence type="ECO:0000313" key="2">
    <source>
        <dbReference type="EMBL" id="OUP60365.1"/>
    </source>
</evidence>
<dbReference type="InterPro" id="IPR000182">
    <property type="entry name" value="GNAT_dom"/>
</dbReference>
<dbReference type="SUPFAM" id="SSF55729">
    <property type="entry name" value="Acyl-CoA N-acyltransferases (Nat)"/>
    <property type="match status" value="1"/>
</dbReference>
<comment type="caution">
    <text evidence="2">The sequence shown here is derived from an EMBL/GenBank/DDBJ whole genome shotgun (WGS) entry which is preliminary data.</text>
</comment>
<sequence>MKVRLATIEDMPVLLEIYQRARAFMMQAGNPNQWPEGHPSKDELLEEMQQDRFYVLESEGIIQASFVYYQGIDPCYKIIYDGEWLNDEPYAVLHKVATRGLKRHMGEEILNYAFKHNKNVRIDTHEDNIPMQNLLTRHGFKHVGTIILKNGEPRWAYHWCKDCNFS</sequence>
<accession>A0A1Y4LUP7</accession>
<dbReference type="EMBL" id="NFKM01000010">
    <property type="protein sequence ID" value="OUP60365.1"/>
    <property type="molecule type" value="Genomic_DNA"/>
</dbReference>
<organism evidence="2 3">
    <name type="scientific">Faecalitalea cylindroides</name>
    <dbReference type="NCBI Taxonomy" id="39483"/>
    <lineage>
        <taxon>Bacteria</taxon>
        <taxon>Bacillati</taxon>
        <taxon>Bacillota</taxon>
        <taxon>Erysipelotrichia</taxon>
        <taxon>Erysipelotrichales</taxon>
        <taxon>Erysipelotrichaceae</taxon>
        <taxon>Faecalitalea</taxon>
    </lineage>
</organism>
<feature type="domain" description="N-acetyltransferase" evidence="1">
    <location>
        <begin position="1"/>
        <end position="164"/>
    </location>
</feature>
<evidence type="ECO:0000259" key="1">
    <source>
        <dbReference type="PROSITE" id="PS51186"/>
    </source>
</evidence>
<protein>
    <submittedName>
        <fullName evidence="2">GNAT family N-acetyltransferase</fullName>
    </submittedName>
</protein>